<accession>A0ABP9JXM8</accession>
<dbReference type="RefSeq" id="WP_345493724.1">
    <property type="nucleotide sequence ID" value="NZ_BAABJM010000001.1"/>
</dbReference>
<keyword evidence="4" id="KW-1185">Reference proteome</keyword>
<evidence type="ECO:0000256" key="1">
    <source>
        <dbReference type="SAM" id="MobiDB-lite"/>
    </source>
</evidence>
<name>A0ABP9JXM8_9NOCA</name>
<organism evidence="3 4">
    <name type="scientific">Nocardia callitridis</name>
    <dbReference type="NCBI Taxonomy" id="648753"/>
    <lineage>
        <taxon>Bacteria</taxon>
        <taxon>Bacillati</taxon>
        <taxon>Actinomycetota</taxon>
        <taxon>Actinomycetes</taxon>
        <taxon>Mycobacteriales</taxon>
        <taxon>Nocardiaceae</taxon>
        <taxon>Nocardia</taxon>
    </lineage>
</organism>
<feature type="region of interest" description="Disordered" evidence="1">
    <location>
        <begin position="103"/>
        <end position="127"/>
    </location>
</feature>
<evidence type="ECO:0000259" key="2">
    <source>
        <dbReference type="SMART" id="SM00894"/>
    </source>
</evidence>
<feature type="region of interest" description="Disordered" evidence="1">
    <location>
        <begin position="42"/>
        <end position="91"/>
    </location>
</feature>
<evidence type="ECO:0000313" key="3">
    <source>
        <dbReference type="EMBL" id="GAA5045178.1"/>
    </source>
</evidence>
<feature type="compositionally biased region" description="Basic and acidic residues" evidence="1">
    <location>
        <begin position="113"/>
        <end position="127"/>
    </location>
</feature>
<sequence>MRNTLPLRTLVGIGSAVVFFGATLTLGTSANADPLGDLLCHTGSAQLCPPSQPAPPPLPAPEPAPRPPHAQPQPLPAPPQAAPAPTPPSVYYKNCTEVRRAGQAPLYRGEPGYARHLDRDNDGIACE</sequence>
<dbReference type="SMART" id="SM00894">
    <property type="entry name" value="Excalibur"/>
    <property type="match status" value="1"/>
</dbReference>
<gene>
    <name evidence="3" type="ORF">GCM10023318_08990</name>
</gene>
<dbReference type="Pfam" id="PF05901">
    <property type="entry name" value="Excalibur"/>
    <property type="match status" value="1"/>
</dbReference>
<dbReference type="EMBL" id="BAABJM010000001">
    <property type="protein sequence ID" value="GAA5045178.1"/>
    <property type="molecule type" value="Genomic_DNA"/>
</dbReference>
<proteinExistence type="predicted"/>
<feature type="compositionally biased region" description="Pro residues" evidence="1">
    <location>
        <begin position="50"/>
        <end position="88"/>
    </location>
</feature>
<comment type="caution">
    <text evidence="3">The sequence shown here is derived from an EMBL/GenBank/DDBJ whole genome shotgun (WGS) entry which is preliminary data.</text>
</comment>
<dbReference type="Proteomes" id="UP001500603">
    <property type="component" value="Unassembled WGS sequence"/>
</dbReference>
<evidence type="ECO:0000313" key="4">
    <source>
        <dbReference type="Proteomes" id="UP001500603"/>
    </source>
</evidence>
<reference evidence="4" key="1">
    <citation type="journal article" date="2019" name="Int. J. Syst. Evol. Microbiol.">
        <title>The Global Catalogue of Microorganisms (GCM) 10K type strain sequencing project: providing services to taxonomists for standard genome sequencing and annotation.</title>
        <authorList>
            <consortium name="The Broad Institute Genomics Platform"/>
            <consortium name="The Broad Institute Genome Sequencing Center for Infectious Disease"/>
            <person name="Wu L."/>
            <person name="Ma J."/>
        </authorList>
    </citation>
    <scope>NUCLEOTIDE SEQUENCE [LARGE SCALE GENOMIC DNA]</scope>
    <source>
        <strain evidence="4">JCM 18298</strain>
    </source>
</reference>
<protein>
    <recommendedName>
        <fullName evidence="2">Excalibur calcium-binding domain-containing protein</fullName>
    </recommendedName>
</protein>
<dbReference type="InterPro" id="IPR008613">
    <property type="entry name" value="Excalibur_Ca-bd_domain"/>
</dbReference>
<feature type="domain" description="Excalibur calcium-binding" evidence="2">
    <location>
        <begin position="91"/>
        <end position="127"/>
    </location>
</feature>